<name>A0A9P4N576_9PLEO</name>
<dbReference type="Gene3D" id="3.40.50.450">
    <property type="match status" value="1"/>
</dbReference>
<dbReference type="InterPro" id="IPR039470">
    <property type="entry name" value="Nuc_deoxyri_tr2"/>
</dbReference>
<dbReference type="OrthoDB" id="3927710at2759"/>
<dbReference type="Proteomes" id="UP000800093">
    <property type="component" value="Unassembled WGS sequence"/>
</dbReference>
<keyword evidence="2" id="KW-1185">Reference proteome</keyword>
<gene>
    <name evidence="1" type="ORF">CC78DRAFT_592910</name>
</gene>
<comment type="caution">
    <text evidence="1">The sequence shown here is derived from an EMBL/GenBank/DDBJ whole genome shotgun (WGS) entry which is preliminary data.</text>
</comment>
<evidence type="ECO:0000313" key="1">
    <source>
        <dbReference type="EMBL" id="KAF2259106.1"/>
    </source>
</evidence>
<evidence type="ECO:0000313" key="2">
    <source>
        <dbReference type="Proteomes" id="UP000800093"/>
    </source>
</evidence>
<accession>A0A9P4N576</accession>
<dbReference type="Pfam" id="PF15891">
    <property type="entry name" value="Nuc_deoxyri_tr2"/>
    <property type="match status" value="1"/>
</dbReference>
<dbReference type="EMBL" id="ML986719">
    <property type="protein sequence ID" value="KAF2259106.1"/>
    <property type="molecule type" value="Genomic_DNA"/>
</dbReference>
<reference evidence="2" key="1">
    <citation type="journal article" date="2020" name="Stud. Mycol.">
        <title>101 Dothideomycetes genomes: A test case for predicting lifestyles and emergence of pathogens.</title>
        <authorList>
            <person name="Haridas S."/>
            <person name="Albert R."/>
            <person name="Binder M."/>
            <person name="Bloem J."/>
            <person name="LaButti K."/>
            <person name="Salamov A."/>
            <person name="Andreopoulos B."/>
            <person name="Baker S."/>
            <person name="Barry K."/>
            <person name="Bills G."/>
            <person name="Bluhm B."/>
            <person name="Cannon C."/>
            <person name="Castanera R."/>
            <person name="Culley D."/>
            <person name="Daum C."/>
            <person name="Ezra D."/>
            <person name="Gonzalez J."/>
            <person name="Henrissat B."/>
            <person name="Kuo A."/>
            <person name="Liang C."/>
            <person name="Lipzen A."/>
            <person name="Lutzoni F."/>
            <person name="Magnuson J."/>
            <person name="Mondo S."/>
            <person name="Nolan M."/>
            <person name="Ohm R."/>
            <person name="Pangilinan J."/>
            <person name="Park H.-J."/>
            <person name="Ramirez L."/>
            <person name="Alfaro M."/>
            <person name="Sun H."/>
            <person name="Tritt A."/>
            <person name="Yoshinaga Y."/>
            <person name="Zwiers L.-H."/>
            <person name="Turgeon B."/>
            <person name="Goodwin S."/>
            <person name="Spatafora J."/>
            <person name="Crous P."/>
            <person name="Grigoriev I."/>
        </authorList>
    </citation>
    <scope>NUCLEOTIDE SEQUENCE [LARGE SCALE GENOMIC DNA]</scope>
    <source>
        <strain evidence="2">CBS 304.66</strain>
    </source>
</reference>
<sequence>MPPPLDPARLYDIKKALDYYQYEVEIEDLKANDFKWLLEFVGALLKYVEYQKGIIFEQTDSLRELGVSMDTLKKEVGTFMRNRKASEIEGGEVRSKRVKDVYSSADNRFLVLAWEMTNLDKADLIILYLHPNTISPVTLMELGRYSQSGKIIVCCPEGYHRRGNVQYLCE</sequence>
<organism evidence="1 2">
    <name type="scientific">Lojkania enalia</name>
    <dbReference type="NCBI Taxonomy" id="147567"/>
    <lineage>
        <taxon>Eukaryota</taxon>
        <taxon>Fungi</taxon>
        <taxon>Dikarya</taxon>
        <taxon>Ascomycota</taxon>
        <taxon>Pezizomycotina</taxon>
        <taxon>Dothideomycetes</taxon>
        <taxon>Pleosporomycetidae</taxon>
        <taxon>Pleosporales</taxon>
        <taxon>Pleosporales incertae sedis</taxon>
        <taxon>Lojkania</taxon>
    </lineage>
</organism>
<dbReference type="AlphaFoldDB" id="A0A9P4N576"/>
<proteinExistence type="predicted"/>
<protein>
    <submittedName>
        <fullName evidence="1">Uncharacterized protein</fullName>
    </submittedName>
</protein>